<evidence type="ECO:0000259" key="2">
    <source>
        <dbReference type="Pfam" id="PF25933"/>
    </source>
</evidence>
<protein>
    <recommendedName>
        <fullName evidence="2">DUF7978 domain-containing protein</fullName>
    </recommendedName>
</protein>
<dbReference type="AlphaFoldDB" id="A0A238VT83"/>
<dbReference type="RefSeq" id="WP_089384088.1">
    <property type="nucleotide sequence ID" value="NZ_FZNQ01000004.1"/>
</dbReference>
<feature type="transmembrane region" description="Helical" evidence="1">
    <location>
        <begin position="131"/>
        <end position="152"/>
    </location>
</feature>
<dbReference type="Proteomes" id="UP000198397">
    <property type="component" value="Unassembled WGS sequence"/>
</dbReference>
<keyword evidence="1" id="KW-0472">Membrane</keyword>
<gene>
    <name evidence="3" type="ORF">SAMN06264855_10433</name>
</gene>
<evidence type="ECO:0000256" key="1">
    <source>
        <dbReference type="SAM" id="Phobius"/>
    </source>
</evidence>
<feature type="transmembrane region" description="Helical" evidence="1">
    <location>
        <begin position="98"/>
        <end position="119"/>
    </location>
</feature>
<feature type="transmembrane region" description="Helical" evidence="1">
    <location>
        <begin position="12"/>
        <end position="32"/>
    </location>
</feature>
<proteinExistence type="predicted"/>
<accession>A0A238VT83</accession>
<keyword evidence="4" id="KW-1185">Reference proteome</keyword>
<dbReference type="OrthoDB" id="270777at2157"/>
<dbReference type="EMBL" id="FZNQ01000004">
    <property type="protein sequence ID" value="SNR37391.1"/>
    <property type="molecule type" value="Genomic_DNA"/>
</dbReference>
<dbReference type="InterPro" id="IPR058284">
    <property type="entry name" value="DUF7978"/>
</dbReference>
<keyword evidence="1" id="KW-1133">Transmembrane helix</keyword>
<name>A0A238VT83_HALVU</name>
<organism evidence="3 4">
    <name type="scientific">Halorubrum vacuolatum</name>
    <name type="common">Natronobacterium vacuolatum</name>
    <dbReference type="NCBI Taxonomy" id="63740"/>
    <lineage>
        <taxon>Archaea</taxon>
        <taxon>Methanobacteriati</taxon>
        <taxon>Methanobacteriota</taxon>
        <taxon>Stenosarchaea group</taxon>
        <taxon>Halobacteria</taxon>
        <taxon>Halobacteriales</taxon>
        <taxon>Haloferacaceae</taxon>
        <taxon>Halorubrum</taxon>
    </lineage>
</organism>
<dbReference type="Pfam" id="PF25933">
    <property type="entry name" value="DUF7978"/>
    <property type="match status" value="1"/>
</dbReference>
<evidence type="ECO:0000313" key="4">
    <source>
        <dbReference type="Proteomes" id="UP000198397"/>
    </source>
</evidence>
<keyword evidence="1" id="KW-0812">Transmembrane</keyword>
<evidence type="ECO:0000313" key="3">
    <source>
        <dbReference type="EMBL" id="SNR37391.1"/>
    </source>
</evidence>
<feature type="domain" description="DUF7978" evidence="2">
    <location>
        <begin position="8"/>
        <end position="186"/>
    </location>
</feature>
<sequence length="191" mass="19317">MSLTDRLGARSIAAGGVGGVAAYVLGYLFVYITQRSGVEEQLEAFNAIADLFGGDPIPAWQAIGWLFYNAHFVATEVPQPLGGVRVENFVASADGLSYLYVVPPLLLVIAGVATARVAVAETPTDGAAAGALVTAGYLPAAIAGAFLFRYAVGDATVTPDLVTAVLLAGAAYPLVFGAIGGAAASLLGGRE</sequence>
<feature type="transmembrane region" description="Helical" evidence="1">
    <location>
        <begin position="164"/>
        <end position="187"/>
    </location>
</feature>
<reference evidence="3 4" key="1">
    <citation type="submission" date="2017-06" db="EMBL/GenBank/DDBJ databases">
        <authorList>
            <person name="Kim H.J."/>
            <person name="Triplett B.A."/>
        </authorList>
    </citation>
    <scope>NUCLEOTIDE SEQUENCE [LARGE SCALE GENOMIC DNA]</scope>
    <source>
        <strain evidence="3 4">DSM 8800</strain>
    </source>
</reference>